<dbReference type="Proteomes" id="UP001230768">
    <property type="component" value="Chromosome"/>
</dbReference>
<proteinExistence type="predicted"/>
<accession>A0ABY9GX19</accession>
<gene>
    <name evidence="1" type="ORF">PSH88_09715</name>
</gene>
<evidence type="ECO:0000313" key="1">
    <source>
        <dbReference type="EMBL" id="WLI20284.1"/>
    </source>
</evidence>
<keyword evidence="2" id="KW-1185">Reference proteome</keyword>
<dbReference type="Pfam" id="PF10053">
    <property type="entry name" value="DUF2290"/>
    <property type="match status" value="1"/>
</dbReference>
<organism evidence="1 2">
    <name type="scientific">Pseudomonas wuhanensis</name>
    <dbReference type="NCBI Taxonomy" id="2954098"/>
    <lineage>
        <taxon>Bacteria</taxon>
        <taxon>Pseudomonadati</taxon>
        <taxon>Pseudomonadota</taxon>
        <taxon>Gammaproteobacteria</taxon>
        <taxon>Pseudomonadales</taxon>
        <taxon>Pseudomonadaceae</taxon>
        <taxon>Pseudomonas</taxon>
    </lineage>
</organism>
<sequence>MNKEEVRAGISQVWRVAESLGIAEIYSNPIPLPVNEEFRDLILSDSANYIDVYNKALGLSHYNILLSDYSFFQFSIEGDSNVRYAFYPNPYSSNSNEYADWFRTRHEMVEAGLLTHEEFLSLLADKVGIGSVPLLRYENAPAQRTKLHHPCSHFHIGFHSENRWAVRRVLTPAAFALLVFKQYYGSNWRAVGDDEHDEIENSFDRILVSEKARSYLVSDLLFDPVEERAFYFG</sequence>
<name>A0ABY9GX19_9PSED</name>
<reference evidence="1 2" key="1">
    <citation type="submission" date="2023-02" db="EMBL/GenBank/DDBJ databases">
        <title>Evolution of Hrp T3SS in non-pathogenic Pseudomonas fluorescens.</title>
        <authorList>
            <person name="Liao K."/>
            <person name="Wei H."/>
            <person name="Gu Y."/>
        </authorList>
    </citation>
    <scope>NUCLEOTIDE SEQUENCE [LARGE SCALE GENOMIC DNA]</scope>
    <source>
        <strain evidence="1 2">FP607</strain>
    </source>
</reference>
<dbReference type="EMBL" id="CP117430">
    <property type="protein sequence ID" value="WLI20284.1"/>
    <property type="molecule type" value="Genomic_DNA"/>
</dbReference>
<protein>
    <submittedName>
        <fullName evidence="1">DUF2290 domain-containing protein</fullName>
    </submittedName>
</protein>
<evidence type="ECO:0000313" key="2">
    <source>
        <dbReference type="Proteomes" id="UP001230768"/>
    </source>
</evidence>
<dbReference type="InterPro" id="IPR018742">
    <property type="entry name" value="DUF2290"/>
</dbReference>
<dbReference type="RefSeq" id="WP_305426010.1">
    <property type="nucleotide sequence ID" value="NZ_CP117430.1"/>
</dbReference>